<dbReference type="KEGG" id="tad:TRIADDRAFT_56123"/>
<sequence length="543" mass="60276">MPRKRSDLLAPTSGQAYHHDGPINEVVLRNMGSTPNYDLPPQRMPGKDQATDSLKLKYKSMLMSGNRRKKQSGASLDLNSVQANSVNNRPSVYKKGFHSPANSDIAVTNSPIANLADSKVKSMSDPAVGAACTPHDDESTLPITSSVGMNINDPTSGKAVNVSLTPSTSNTISLDGIVPMQGRHVQSVIGHPNKWQTSTNDASAATVSATFMSPFGDMNETNNAHTIPANYHPRPNGTDSNLQQANHPVPSLQVQVSQQQSQQQQQQQQQQVHQPHLQAAHPEAFIPNQEIDHFHSSIPKRPGQGNEQQPLSLKEIRYNSSQITYRQQINRKQQHRKHQEQWMKRPPRPPIIPKAKGKEQIRRGPIPHASRIIIQQQLQQNSMQKQQQIRNNSQFQQHAVSSVPLLQQNLNHNNPSNLQQNQNNFVAGHSMLRTQANNQTNLGNYQDHSNLPEHYMINTDPNRINDTFTNASQGPQSTQNPLPATSQTMQQYQHAPITPQNPSTLNVVPEYDIHENPVGNWTTNNSNKINSGQDGLIVTTPNS</sequence>
<feature type="region of interest" description="Disordered" evidence="1">
    <location>
        <begin position="1"/>
        <end position="22"/>
    </location>
</feature>
<evidence type="ECO:0000313" key="3">
    <source>
        <dbReference type="Proteomes" id="UP000009022"/>
    </source>
</evidence>
<feature type="compositionally biased region" description="Polar residues" evidence="1">
    <location>
        <begin position="519"/>
        <end position="543"/>
    </location>
</feature>
<evidence type="ECO:0000313" key="2">
    <source>
        <dbReference type="EMBL" id="EDV24374.1"/>
    </source>
</evidence>
<feature type="compositionally biased region" description="Polar residues" evidence="1">
    <location>
        <begin position="237"/>
        <end position="246"/>
    </location>
</feature>
<accession>B3RX89</accession>
<dbReference type="InParanoid" id="B3RX89"/>
<feature type="region of interest" description="Disordered" evidence="1">
    <location>
        <begin position="336"/>
        <end position="358"/>
    </location>
</feature>
<organism evidence="2 3">
    <name type="scientific">Trichoplax adhaerens</name>
    <name type="common">Trichoplax reptans</name>
    <dbReference type="NCBI Taxonomy" id="10228"/>
    <lineage>
        <taxon>Eukaryota</taxon>
        <taxon>Metazoa</taxon>
        <taxon>Placozoa</taxon>
        <taxon>Uniplacotomia</taxon>
        <taxon>Trichoplacea</taxon>
        <taxon>Trichoplacidae</taxon>
        <taxon>Trichoplax</taxon>
    </lineage>
</organism>
<dbReference type="STRING" id="10228.B3RX89"/>
<dbReference type="GeneID" id="6753932"/>
<feature type="compositionally biased region" description="Low complexity" evidence="1">
    <location>
        <begin position="247"/>
        <end position="278"/>
    </location>
</feature>
<dbReference type="Proteomes" id="UP000009022">
    <property type="component" value="Unassembled WGS sequence"/>
</dbReference>
<name>B3RX89_TRIAD</name>
<feature type="region of interest" description="Disordered" evidence="1">
    <location>
        <begin position="467"/>
        <end position="543"/>
    </location>
</feature>
<protein>
    <submittedName>
        <fullName evidence="2">Uncharacterized protein</fullName>
    </submittedName>
</protein>
<dbReference type="RefSeq" id="XP_002112264.1">
    <property type="nucleotide sequence ID" value="XM_002112228.1"/>
</dbReference>
<dbReference type="EMBL" id="DS985245">
    <property type="protein sequence ID" value="EDV24374.1"/>
    <property type="molecule type" value="Genomic_DNA"/>
</dbReference>
<keyword evidence="3" id="KW-1185">Reference proteome</keyword>
<proteinExistence type="predicted"/>
<dbReference type="HOGENOM" id="CLU_501891_0_0_1"/>
<evidence type="ECO:0000256" key="1">
    <source>
        <dbReference type="SAM" id="MobiDB-lite"/>
    </source>
</evidence>
<feature type="compositionally biased region" description="Polar residues" evidence="1">
    <location>
        <begin position="467"/>
        <end position="506"/>
    </location>
</feature>
<dbReference type="CTD" id="6753932"/>
<gene>
    <name evidence="2" type="ORF">TRIADDRAFT_56123</name>
</gene>
<dbReference type="AlphaFoldDB" id="B3RX89"/>
<feature type="region of interest" description="Disordered" evidence="1">
    <location>
        <begin position="219"/>
        <end position="278"/>
    </location>
</feature>
<reference evidence="2 3" key="1">
    <citation type="journal article" date="2008" name="Nature">
        <title>The Trichoplax genome and the nature of placozoans.</title>
        <authorList>
            <person name="Srivastava M."/>
            <person name="Begovic E."/>
            <person name="Chapman J."/>
            <person name="Putnam N.H."/>
            <person name="Hellsten U."/>
            <person name="Kawashima T."/>
            <person name="Kuo A."/>
            <person name="Mitros T."/>
            <person name="Salamov A."/>
            <person name="Carpenter M.L."/>
            <person name="Signorovitch A.Y."/>
            <person name="Moreno M.A."/>
            <person name="Kamm K."/>
            <person name="Grimwood J."/>
            <person name="Schmutz J."/>
            <person name="Shapiro H."/>
            <person name="Grigoriev I.V."/>
            <person name="Buss L.W."/>
            <person name="Schierwater B."/>
            <person name="Dellaporta S.L."/>
            <person name="Rokhsar D.S."/>
        </authorList>
    </citation>
    <scope>NUCLEOTIDE SEQUENCE [LARGE SCALE GENOMIC DNA]</scope>
    <source>
        <strain evidence="2 3">Grell-BS-1999</strain>
    </source>
</reference>